<evidence type="ECO:0000313" key="6">
    <source>
        <dbReference type="Proteomes" id="UP000198949"/>
    </source>
</evidence>
<dbReference type="Pfam" id="PF00535">
    <property type="entry name" value="Glycos_transf_2"/>
    <property type="match status" value="1"/>
</dbReference>
<keyword evidence="3 5" id="KW-0808">Transferase</keyword>
<dbReference type="OrthoDB" id="6713581at2"/>
<dbReference type="SUPFAM" id="SSF53448">
    <property type="entry name" value="Nucleotide-diphospho-sugar transferases"/>
    <property type="match status" value="1"/>
</dbReference>
<keyword evidence="6" id="KW-1185">Reference proteome</keyword>
<dbReference type="PANTHER" id="PTHR43685">
    <property type="entry name" value="GLYCOSYLTRANSFERASE"/>
    <property type="match status" value="1"/>
</dbReference>
<evidence type="ECO:0000256" key="3">
    <source>
        <dbReference type="ARBA" id="ARBA00022679"/>
    </source>
</evidence>
<evidence type="ECO:0000256" key="2">
    <source>
        <dbReference type="ARBA" id="ARBA00022676"/>
    </source>
</evidence>
<gene>
    <name evidence="5" type="ORF">SAMN05216270_12095</name>
</gene>
<dbReference type="CDD" id="cd00761">
    <property type="entry name" value="Glyco_tranf_GTA_type"/>
    <property type="match status" value="1"/>
</dbReference>
<dbReference type="RefSeq" id="WP_091040193.1">
    <property type="nucleotide sequence ID" value="NZ_FNAD01000020.1"/>
</dbReference>
<name>A0A1G7CNT0_9ACTN</name>
<dbReference type="EMBL" id="FNAD01000020">
    <property type="protein sequence ID" value="SDE40992.1"/>
    <property type="molecule type" value="Genomic_DNA"/>
</dbReference>
<evidence type="ECO:0000256" key="1">
    <source>
        <dbReference type="ARBA" id="ARBA00006739"/>
    </source>
</evidence>
<keyword evidence="2" id="KW-0328">Glycosyltransferase</keyword>
<dbReference type="InterPro" id="IPR029044">
    <property type="entry name" value="Nucleotide-diphossugar_trans"/>
</dbReference>
<evidence type="ECO:0000313" key="5">
    <source>
        <dbReference type="EMBL" id="SDE40992.1"/>
    </source>
</evidence>
<feature type="domain" description="Glycosyltransferase 2-like" evidence="4">
    <location>
        <begin position="419"/>
        <end position="545"/>
    </location>
</feature>
<evidence type="ECO:0000259" key="4">
    <source>
        <dbReference type="Pfam" id="PF00535"/>
    </source>
</evidence>
<dbReference type="InterPro" id="IPR001173">
    <property type="entry name" value="Glyco_trans_2-like"/>
</dbReference>
<dbReference type="STRING" id="58114.SAMN05216270_12095"/>
<dbReference type="Proteomes" id="UP000198949">
    <property type="component" value="Unassembled WGS sequence"/>
</dbReference>
<comment type="similarity">
    <text evidence="1">Belongs to the glycosyltransferase 2 family.</text>
</comment>
<dbReference type="AlphaFoldDB" id="A0A1G7CNT0"/>
<sequence length="658" mass="71611">MISDPPFSPRLRALLQDDPSFVGVIGFEDGAAAFAPLLPDDVAAVELQRLPERASAAVTQSPFTHLGAAIIVARTLTDLAEAAIYGEFLPTGRHLYIEVVHMAEPSRPTSIALPQTRPWRTLTEQRIRRSKTGQWSVEVVLDQAVDLASLLRGSIAHRSPRSRPRAPRIGLAGRAAVAWGAGTAAYAIAPTAADGTAPADAYPEADLVLHSLPAETVPTWDGHARLVDRRPAAPARTGGLFPDWREPVHGAPGPQHLPPVNEYLVNPIGFRWDTPPDDPVMSYDNRSWRLYPTDADAFSMPASGTVTDLEVERCRAFRSVAIDWDSHPGTTAGAAAIAGLAAAGVPLVSHGRSPGWARALGDDLLAHIDRYRPRDLHDPLLRELHSVRLRRTAMSLHGSARRRRDGGLAADPDDTVSVILCTRRPTFLSAVFAQIAAQRHDRLELVLVLHGIAAEHPQVKAAVTEASLPMRIVEVPAEAAFGTALNAGVRAASGKYVTKFDDDDWYGPHHVPDLLLAAHYSGADLVGTQPEFVHLEQLDTTIHKRPGRSERFSVHVSGATMLIRREDLLELGGYRPLRTSEDRGLLQDVQRGGGAVYCTHGLNFLVSRRVQGHTWNAAPTSFLRNNDRQWHRVDLGPAIAADTLEDHLRARKGTVAQR</sequence>
<protein>
    <submittedName>
        <fullName evidence="5">Glycosyl transferase family 2</fullName>
    </submittedName>
</protein>
<proteinExistence type="inferred from homology"/>
<accession>A0A1G7CNT0</accession>
<dbReference type="InterPro" id="IPR050834">
    <property type="entry name" value="Glycosyltransf_2"/>
</dbReference>
<dbReference type="PANTHER" id="PTHR43685:SF5">
    <property type="entry name" value="GLYCOSYLTRANSFERASE EPSE-RELATED"/>
    <property type="match status" value="1"/>
</dbReference>
<reference evidence="6" key="1">
    <citation type="submission" date="2016-10" db="EMBL/GenBank/DDBJ databases">
        <authorList>
            <person name="Varghese N."/>
            <person name="Submissions S."/>
        </authorList>
    </citation>
    <scope>NUCLEOTIDE SEQUENCE [LARGE SCALE GENOMIC DNA]</scope>
    <source>
        <strain evidence="6">CGMCC 4.3516</strain>
    </source>
</reference>
<dbReference type="GO" id="GO:0016757">
    <property type="term" value="F:glycosyltransferase activity"/>
    <property type="evidence" value="ECO:0007669"/>
    <property type="project" value="UniProtKB-KW"/>
</dbReference>
<organism evidence="5 6">
    <name type="scientific">Glycomyces harbinensis</name>
    <dbReference type="NCBI Taxonomy" id="58114"/>
    <lineage>
        <taxon>Bacteria</taxon>
        <taxon>Bacillati</taxon>
        <taxon>Actinomycetota</taxon>
        <taxon>Actinomycetes</taxon>
        <taxon>Glycomycetales</taxon>
        <taxon>Glycomycetaceae</taxon>
        <taxon>Glycomyces</taxon>
    </lineage>
</organism>
<dbReference type="Gene3D" id="3.90.550.10">
    <property type="entry name" value="Spore Coat Polysaccharide Biosynthesis Protein SpsA, Chain A"/>
    <property type="match status" value="1"/>
</dbReference>